<dbReference type="Proteomes" id="UP000278351">
    <property type="component" value="Unassembled WGS sequence"/>
</dbReference>
<proteinExistence type="predicted"/>
<sequence>MIKFTAILKKFDAQGEKTGWTYLDVSAEIAGKIKPGTKKAFRVKGLLDAYPIQQVALVPMGEGDYILPVNAAMRKAIGKRQGAAVNVQLAEDKEEYQLNDDFVACLREEPAAEDFFNSLAPSRQRYFSKWIDSAKTDETRAKRIAQSINGLAKKQDYGAMIRNLKADKDK</sequence>
<dbReference type="EMBL" id="RPDH01000001">
    <property type="protein sequence ID" value="RPE13218.1"/>
    <property type="molecule type" value="Genomic_DNA"/>
</dbReference>
<reference evidence="1 2" key="1">
    <citation type="submission" date="2018-11" db="EMBL/GenBank/DDBJ databases">
        <title>Chitinophaga lutea sp.nov., isolate from arsenic contaminated soil.</title>
        <authorList>
            <person name="Zong Y."/>
        </authorList>
    </citation>
    <scope>NUCLEOTIDE SEQUENCE [LARGE SCALE GENOMIC DNA]</scope>
    <source>
        <strain evidence="1 2">ZY74</strain>
    </source>
</reference>
<comment type="caution">
    <text evidence="1">The sequence shown here is derived from an EMBL/GenBank/DDBJ whole genome shotgun (WGS) entry which is preliminary data.</text>
</comment>
<gene>
    <name evidence="1" type="ORF">EGT74_06725</name>
</gene>
<dbReference type="OrthoDB" id="680797at2"/>
<dbReference type="AlphaFoldDB" id="A0A3N4PZ32"/>
<name>A0A3N4PZ32_9BACT</name>
<dbReference type="Pfam" id="PF08922">
    <property type="entry name" value="DUF1905"/>
    <property type="match status" value="1"/>
</dbReference>
<dbReference type="Gene3D" id="2.40.30.100">
    <property type="entry name" value="AF2212/PG0164-like"/>
    <property type="match status" value="1"/>
</dbReference>
<dbReference type="InterPro" id="IPR037079">
    <property type="entry name" value="AF2212/PG0164-like_sf"/>
</dbReference>
<accession>A0A3N4PZ32</accession>
<organism evidence="1 2">
    <name type="scientific">Chitinophaga lutea</name>
    <dbReference type="NCBI Taxonomy" id="2488634"/>
    <lineage>
        <taxon>Bacteria</taxon>
        <taxon>Pseudomonadati</taxon>
        <taxon>Bacteroidota</taxon>
        <taxon>Chitinophagia</taxon>
        <taxon>Chitinophagales</taxon>
        <taxon>Chitinophagaceae</taxon>
        <taxon>Chitinophaga</taxon>
    </lineage>
</organism>
<keyword evidence="2" id="KW-1185">Reference proteome</keyword>
<evidence type="ECO:0000313" key="1">
    <source>
        <dbReference type="EMBL" id="RPE13218.1"/>
    </source>
</evidence>
<dbReference type="Pfam" id="PF13376">
    <property type="entry name" value="OmdA"/>
    <property type="match status" value="1"/>
</dbReference>
<dbReference type="RefSeq" id="WP_123845737.1">
    <property type="nucleotide sequence ID" value="NZ_RPDH01000001.1"/>
</dbReference>
<dbReference type="SUPFAM" id="SSF141694">
    <property type="entry name" value="AF2212/PG0164-like"/>
    <property type="match status" value="1"/>
</dbReference>
<protein>
    <submittedName>
        <fullName evidence="1">DUF1905 domain-containing protein</fullName>
    </submittedName>
</protein>
<evidence type="ECO:0000313" key="2">
    <source>
        <dbReference type="Proteomes" id="UP000278351"/>
    </source>
</evidence>
<dbReference type="InterPro" id="IPR015018">
    <property type="entry name" value="DUF1905"/>
</dbReference>